<evidence type="ECO:0000256" key="5">
    <source>
        <dbReference type="ARBA" id="ARBA00022695"/>
    </source>
</evidence>
<feature type="compositionally biased region" description="Acidic residues" evidence="10">
    <location>
        <begin position="350"/>
        <end position="372"/>
    </location>
</feature>
<organism evidence="13 14">
    <name type="scientific">Oryza meyeriana var. granulata</name>
    <dbReference type="NCBI Taxonomy" id="110450"/>
    <lineage>
        <taxon>Eukaryota</taxon>
        <taxon>Viridiplantae</taxon>
        <taxon>Streptophyta</taxon>
        <taxon>Embryophyta</taxon>
        <taxon>Tracheophyta</taxon>
        <taxon>Spermatophyta</taxon>
        <taxon>Magnoliopsida</taxon>
        <taxon>Liliopsida</taxon>
        <taxon>Poales</taxon>
        <taxon>Poaceae</taxon>
        <taxon>BOP clade</taxon>
        <taxon>Oryzoideae</taxon>
        <taxon>Oryzeae</taxon>
        <taxon>Oryzinae</taxon>
        <taxon>Oryza</taxon>
        <taxon>Oryza meyeriana</taxon>
    </lineage>
</organism>
<dbReference type="EC" id="2.7.7.6" evidence="2"/>
<comment type="similarity">
    <text evidence="1">Belongs to the RNA polymerase beta' chain family.</text>
</comment>
<dbReference type="FunFam" id="1.10.150.390:FF:000005">
    <property type="entry name" value="DNA-directed RNA polymerase subunit"/>
    <property type="match status" value="1"/>
</dbReference>
<dbReference type="Gene3D" id="6.10.250.2940">
    <property type="match status" value="1"/>
</dbReference>
<dbReference type="Pfam" id="PF04998">
    <property type="entry name" value="RNA_pol_Rpb1_5"/>
    <property type="match status" value="1"/>
</dbReference>
<dbReference type="GO" id="GO:0003677">
    <property type="term" value="F:DNA binding"/>
    <property type="evidence" value="ECO:0007669"/>
    <property type="project" value="InterPro"/>
</dbReference>
<dbReference type="InterPro" id="IPR007081">
    <property type="entry name" value="RNA_pol_Rpb1_5"/>
</dbReference>
<dbReference type="Proteomes" id="UP000479710">
    <property type="component" value="Unassembled WGS sequence"/>
</dbReference>
<evidence type="ECO:0000256" key="6">
    <source>
        <dbReference type="ARBA" id="ARBA00022833"/>
    </source>
</evidence>
<dbReference type="GO" id="GO:0006351">
    <property type="term" value="P:DNA-templated transcription"/>
    <property type="evidence" value="ECO:0007669"/>
    <property type="project" value="InterPro"/>
</dbReference>
<dbReference type="SUPFAM" id="SSF64484">
    <property type="entry name" value="beta and beta-prime subunits of DNA dependent RNA-polymerase"/>
    <property type="match status" value="1"/>
</dbReference>
<evidence type="ECO:0000256" key="10">
    <source>
        <dbReference type="SAM" id="MobiDB-lite"/>
    </source>
</evidence>
<dbReference type="PANTHER" id="PTHR19376">
    <property type="entry name" value="DNA-DIRECTED RNA POLYMERASE"/>
    <property type="match status" value="1"/>
</dbReference>
<evidence type="ECO:0000259" key="11">
    <source>
        <dbReference type="Pfam" id="PF04998"/>
    </source>
</evidence>
<sequence length="609" mass="68581">VNMTQISSLLGQQELEGKRVPRMISGKTLPCFPPWDISSRAGGFIGDRFLTGLRPQEYYFHCMAGREGLVDTAVKTSRSGYLQRCLIKSLESLKVSYDHTVRDVDGSIIQFCYGEDGVDVLKTSFLDKFRELADNRKAVLDKLDSYNDKHLLSTPNGYISKLPENLIGGAMKFLEETREKKLCRYDIEEEELMKLLKVKYLSSLVDPGEAVGVVAAQSIGEPSTQMTLNTFHFAGRGEMNVTLGIPRLKELLMTASAKISTPFMTCPLIKDKTWDDAERIAAKLRRVRVADVVERIEAVKSNDMESHLSDSVEESENGLTDEDNGVSDGDGENEDDLGADAEKWKRQEIDEMEYDDDAEKEEGLDMDSESEEDTKLKPESEDDRAKLGEELEETEKGHKQEKEEKQEEKEEKKQQEKEEKKQEEKQEMEEEKEEEDDEEKGEEKEKEKGEEKKGGLIVLQTAGVNFEVFWKLVDYLDINKIRSNDIHAMLKTYGVEAARATIIQEVSGVFSHYGINVNMRHLSMIADFMTFDGGYRPMSRQGMGQFSTSPFGKMTFETATKFIVEAASHGECDTLDGPSASICLGKPVKMGTGSFGLLQNFCLDQPVAM</sequence>
<evidence type="ECO:0000256" key="7">
    <source>
        <dbReference type="ARBA" id="ARBA00023163"/>
    </source>
</evidence>
<evidence type="ECO:0000313" key="13">
    <source>
        <dbReference type="EMBL" id="KAF0914180.1"/>
    </source>
</evidence>
<feature type="compositionally biased region" description="Acidic residues" evidence="10">
    <location>
        <begin position="311"/>
        <end position="339"/>
    </location>
</feature>
<dbReference type="AlphaFoldDB" id="A0A6G1DNV1"/>
<comment type="caution">
    <text evidence="13">The sequence shown here is derived from an EMBL/GenBank/DDBJ whole genome shotgun (WGS) entry which is preliminary data.</text>
</comment>
<keyword evidence="7" id="KW-0804">Transcription</keyword>
<dbReference type="Gene3D" id="1.10.150.390">
    <property type="match status" value="1"/>
</dbReference>
<dbReference type="InterPro" id="IPR038120">
    <property type="entry name" value="Rpb1_funnel_sf"/>
</dbReference>
<evidence type="ECO:0000313" key="14">
    <source>
        <dbReference type="Proteomes" id="UP000479710"/>
    </source>
</evidence>
<dbReference type="OrthoDB" id="693021at2759"/>
<name>A0A6G1DNV1_9ORYZ</name>
<feature type="domain" description="RNA polymerase Rpb1" evidence="12">
    <location>
        <begin position="1"/>
        <end position="45"/>
    </location>
</feature>
<evidence type="ECO:0000256" key="8">
    <source>
        <dbReference type="ARBA" id="ARBA00074245"/>
    </source>
</evidence>
<evidence type="ECO:0000256" key="1">
    <source>
        <dbReference type="ARBA" id="ARBA00006460"/>
    </source>
</evidence>
<evidence type="ECO:0000256" key="9">
    <source>
        <dbReference type="ARBA" id="ARBA00074527"/>
    </source>
</evidence>
<feature type="domain" description="RNA polymerase Rpb1" evidence="11">
    <location>
        <begin position="52"/>
        <end position="548"/>
    </location>
</feature>
<dbReference type="InterPro" id="IPR007083">
    <property type="entry name" value="RNA_pol_Rpb1_4"/>
</dbReference>
<feature type="compositionally biased region" description="Basic and acidic residues" evidence="10">
    <location>
        <begin position="340"/>
        <end position="349"/>
    </location>
</feature>
<gene>
    <name evidence="13" type="ORF">E2562_027598</name>
</gene>
<feature type="compositionally biased region" description="Acidic residues" evidence="10">
    <location>
        <begin position="426"/>
        <end position="440"/>
    </location>
</feature>
<feature type="non-terminal residue" evidence="13">
    <location>
        <position position="1"/>
    </location>
</feature>
<dbReference type="Pfam" id="PF05000">
    <property type="entry name" value="RNA_pol_Rpb1_4"/>
    <property type="match status" value="1"/>
</dbReference>
<dbReference type="EMBL" id="SPHZ02000006">
    <property type="protein sequence ID" value="KAF0914180.1"/>
    <property type="molecule type" value="Genomic_DNA"/>
</dbReference>
<dbReference type="InterPro" id="IPR045867">
    <property type="entry name" value="DNA-dir_RpoC_beta_prime"/>
</dbReference>
<evidence type="ECO:0000256" key="3">
    <source>
        <dbReference type="ARBA" id="ARBA00022478"/>
    </source>
</evidence>
<keyword evidence="14" id="KW-1185">Reference proteome</keyword>
<evidence type="ECO:0000259" key="12">
    <source>
        <dbReference type="Pfam" id="PF05000"/>
    </source>
</evidence>
<dbReference type="Gene3D" id="6.20.50.80">
    <property type="match status" value="1"/>
</dbReference>
<dbReference type="GO" id="GO:0005736">
    <property type="term" value="C:RNA polymerase I complex"/>
    <property type="evidence" value="ECO:0007669"/>
    <property type="project" value="TreeGrafter"/>
</dbReference>
<feature type="region of interest" description="Disordered" evidence="10">
    <location>
        <begin position="304"/>
        <end position="452"/>
    </location>
</feature>
<accession>A0A6G1DNV1</accession>
<dbReference type="GO" id="GO:0003899">
    <property type="term" value="F:DNA-directed RNA polymerase activity"/>
    <property type="evidence" value="ECO:0007669"/>
    <property type="project" value="UniProtKB-EC"/>
</dbReference>
<evidence type="ECO:0000256" key="2">
    <source>
        <dbReference type="ARBA" id="ARBA00012418"/>
    </source>
</evidence>
<dbReference type="InterPro" id="IPR047107">
    <property type="entry name" value="DNA-dir_RNA_pol1_lsu_C"/>
</dbReference>
<feature type="compositionally biased region" description="Basic and acidic residues" evidence="10">
    <location>
        <begin position="441"/>
        <end position="452"/>
    </location>
</feature>
<keyword evidence="5" id="KW-0548">Nucleotidyltransferase</keyword>
<dbReference type="Gene3D" id="1.10.132.30">
    <property type="match status" value="1"/>
</dbReference>
<keyword evidence="4" id="KW-0808">Transferase</keyword>
<protein>
    <recommendedName>
        <fullName evidence="8">DNA-directed RNA polymerase I subunit RPA1</fullName>
        <ecNumber evidence="2">2.7.7.6</ecNumber>
    </recommendedName>
    <alternativeName>
        <fullName evidence="9">DNA-directed RNA polymerase I subunit rpa1</fullName>
    </alternativeName>
</protein>
<dbReference type="PANTHER" id="PTHR19376:SF11">
    <property type="entry name" value="DNA-DIRECTED RNA POLYMERASE I SUBUNIT RPA1"/>
    <property type="match status" value="1"/>
</dbReference>
<evidence type="ECO:0000256" key="4">
    <source>
        <dbReference type="ARBA" id="ARBA00022679"/>
    </source>
</evidence>
<feature type="compositionally biased region" description="Basic and acidic residues" evidence="10">
    <location>
        <begin position="373"/>
        <end position="425"/>
    </location>
</feature>
<dbReference type="CDD" id="cd02735">
    <property type="entry name" value="RNAP_I_Rpa1_C"/>
    <property type="match status" value="1"/>
</dbReference>
<keyword evidence="6" id="KW-0862">Zinc</keyword>
<keyword evidence="3" id="KW-0240">DNA-directed RNA polymerase</keyword>
<proteinExistence type="inferred from homology"/>
<reference evidence="13 14" key="1">
    <citation type="submission" date="2019-11" db="EMBL/GenBank/DDBJ databases">
        <title>Whole genome sequence of Oryza granulata.</title>
        <authorList>
            <person name="Li W."/>
        </authorList>
    </citation>
    <scope>NUCLEOTIDE SEQUENCE [LARGE SCALE GENOMIC DNA]</scope>
    <source>
        <strain evidence="14">cv. Menghai</strain>
        <tissue evidence="13">Leaf</tissue>
    </source>
</reference>